<reference evidence="2" key="1">
    <citation type="submission" date="2020-06" db="EMBL/GenBank/DDBJ databases">
        <title>Draft genome of Bugula neritina, a colonial animal packing powerful symbionts and potential medicines.</title>
        <authorList>
            <person name="Rayko M."/>
        </authorList>
    </citation>
    <scope>NUCLEOTIDE SEQUENCE [LARGE SCALE GENOMIC DNA]</scope>
    <source>
        <strain evidence="2">Kwan_BN1</strain>
    </source>
</reference>
<feature type="transmembrane region" description="Helical" evidence="1">
    <location>
        <begin position="44"/>
        <end position="64"/>
    </location>
</feature>
<accession>A0A7J7K889</accession>
<protein>
    <submittedName>
        <fullName evidence="2">Uncharacterized protein</fullName>
    </submittedName>
</protein>
<comment type="caution">
    <text evidence="2">The sequence shown here is derived from an EMBL/GenBank/DDBJ whole genome shotgun (WGS) entry which is preliminary data.</text>
</comment>
<sequence length="125" mass="14081">MSIDDVPWYRILLCIICCVHGWVSGFMIGSVLNSRSWNKPDDWCLSLLKLICILIGCCCCLDLHQKTGLSNEWEGILFVISAISGLINEKNMDSVERKNANEITVYIQMLITGISVIIETVHNFS</sequence>
<keyword evidence="1" id="KW-0812">Transmembrane</keyword>
<evidence type="ECO:0000256" key="1">
    <source>
        <dbReference type="SAM" id="Phobius"/>
    </source>
</evidence>
<keyword evidence="1" id="KW-1133">Transmembrane helix</keyword>
<evidence type="ECO:0000313" key="3">
    <source>
        <dbReference type="Proteomes" id="UP000593567"/>
    </source>
</evidence>
<evidence type="ECO:0000313" key="2">
    <source>
        <dbReference type="EMBL" id="KAF6033838.1"/>
    </source>
</evidence>
<feature type="transmembrane region" description="Helical" evidence="1">
    <location>
        <begin position="6"/>
        <end position="32"/>
    </location>
</feature>
<gene>
    <name evidence="2" type="ORF">EB796_007856</name>
</gene>
<keyword evidence="1" id="KW-0472">Membrane</keyword>
<organism evidence="2 3">
    <name type="scientific">Bugula neritina</name>
    <name type="common">Brown bryozoan</name>
    <name type="synonym">Sertularia neritina</name>
    <dbReference type="NCBI Taxonomy" id="10212"/>
    <lineage>
        <taxon>Eukaryota</taxon>
        <taxon>Metazoa</taxon>
        <taxon>Spiralia</taxon>
        <taxon>Lophotrochozoa</taxon>
        <taxon>Bryozoa</taxon>
        <taxon>Gymnolaemata</taxon>
        <taxon>Cheilostomatida</taxon>
        <taxon>Flustrina</taxon>
        <taxon>Buguloidea</taxon>
        <taxon>Bugulidae</taxon>
        <taxon>Bugula</taxon>
    </lineage>
</organism>
<dbReference type="Proteomes" id="UP000593567">
    <property type="component" value="Unassembled WGS sequence"/>
</dbReference>
<dbReference type="AlphaFoldDB" id="A0A7J7K889"/>
<dbReference type="EMBL" id="VXIV02001226">
    <property type="protein sequence ID" value="KAF6033838.1"/>
    <property type="molecule type" value="Genomic_DNA"/>
</dbReference>
<keyword evidence="3" id="KW-1185">Reference proteome</keyword>
<name>A0A7J7K889_BUGNE</name>
<proteinExistence type="predicted"/>